<comment type="caution">
    <text evidence="2">The sequence shown here is derived from an EMBL/GenBank/DDBJ whole genome shotgun (WGS) entry which is preliminary data.</text>
</comment>
<organism evidence="2">
    <name type="scientific">Desulfurivibrio alkaliphilus</name>
    <dbReference type="NCBI Taxonomy" id="427923"/>
    <lineage>
        <taxon>Bacteria</taxon>
        <taxon>Pseudomonadati</taxon>
        <taxon>Thermodesulfobacteriota</taxon>
        <taxon>Desulfobulbia</taxon>
        <taxon>Desulfobulbales</taxon>
        <taxon>Desulfobulbaceae</taxon>
        <taxon>Desulfurivibrio</taxon>
    </lineage>
</organism>
<sequence length="187" mass="21093">MIRVLSVSDELEVTDNGGGQHKMTIGNLRNAIGDEGTIEVSAYYGDPTSEEGRQSFPGDFMAGRSDDPENSDQVDAADADILLESVVFTDIAITKGDQQIETFNGEWLRVEMRLPDDLQSRYSPDDYIEWWSFDEEKGILVQEHAFPEEHPEREKSIQADGFSHALIFEDDNGVCYARAYARHLRGR</sequence>
<dbReference type="AlphaFoldDB" id="A0A7C2TFV9"/>
<proteinExistence type="predicted"/>
<accession>A0A7C2TFV9</accession>
<protein>
    <submittedName>
        <fullName evidence="2">Uncharacterized protein</fullName>
    </submittedName>
</protein>
<reference evidence="2" key="1">
    <citation type="journal article" date="2020" name="mSystems">
        <title>Genome- and Community-Level Interaction Insights into Carbon Utilization and Element Cycling Functions of Hydrothermarchaeota in Hydrothermal Sediment.</title>
        <authorList>
            <person name="Zhou Z."/>
            <person name="Liu Y."/>
            <person name="Xu W."/>
            <person name="Pan J."/>
            <person name="Luo Z.H."/>
            <person name="Li M."/>
        </authorList>
    </citation>
    <scope>NUCLEOTIDE SEQUENCE [LARGE SCALE GENOMIC DNA]</scope>
    <source>
        <strain evidence="2">SpSt-1224</strain>
    </source>
</reference>
<dbReference type="EMBL" id="DSDS01000051">
    <property type="protein sequence ID" value="HET97526.1"/>
    <property type="molecule type" value="Genomic_DNA"/>
</dbReference>
<dbReference type="Proteomes" id="UP000885986">
    <property type="component" value="Unassembled WGS sequence"/>
</dbReference>
<feature type="region of interest" description="Disordered" evidence="1">
    <location>
        <begin position="46"/>
        <end position="73"/>
    </location>
</feature>
<evidence type="ECO:0000313" key="2">
    <source>
        <dbReference type="EMBL" id="HET97526.1"/>
    </source>
</evidence>
<name>A0A7C2TFV9_9BACT</name>
<gene>
    <name evidence="2" type="ORF">ENN98_02260</name>
</gene>
<evidence type="ECO:0000256" key="1">
    <source>
        <dbReference type="SAM" id="MobiDB-lite"/>
    </source>
</evidence>